<accession>A0A0X3BP18</accession>
<name>A0A0X3BP18_9EURY</name>
<sequence length="66" mass="7274">MIVLANPGHTQKESRFLAQDGARSRSRVGQHALRPPRTSALTLTPEEEVSTTLLLAYDVRCRVGSK</sequence>
<reference evidence="2 3" key="1">
    <citation type="submission" date="2016-01" db="EMBL/GenBank/DDBJ databases">
        <authorList>
            <person name="Manzoor S."/>
        </authorList>
    </citation>
    <scope>NUCLEOTIDE SEQUENCE [LARGE SCALE GENOMIC DNA]</scope>
    <source>
        <strain evidence="2">Methanoculleus sp MAB1</strain>
    </source>
</reference>
<protein>
    <submittedName>
        <fullName evidence="2">Uncharacterized protein</fullName>
    </submittedName>
</protein>
<dbReference type="Proteomes" id="UP000069850">
    <property type="component" value="Chromosome 1"/>
</dbReference>
<dbReference type="AlphaFoldDB" id="A0A0X3BP18"/>
<dbReference type="EMBL" id="LT158599">
    <property type="protein sequence ID" value="CVK33767.1"/>
    <property type="molecule type" value="Genomic_DNA"/>
</dbReference>
<evidence type="ECO:0000256" key="1">
    <source>
        <dbReference type="SAM" id="MobiDB-lite"/>
    </source>
</evidence>
<proteinExistence type="predicted"/>
<dbReference type="KEGG" id="mema:MMAB1_2554"/>
<gene>
    <name evidence="2" type="ORF">MMAB1_2554</name>
</gene>
<evidence type="ECO:0000313" key="2">
    <source>
        <dbReference type="EMBL" id="CVK33767.1"/>
    </source>
</evidence>
<organism evidence="2 3">
    <name type="scientific">Methanoculleus bourgensis</name>
    <dbReference type="NCBI Taxonomy" id="83986"/>
    <lineage>
        <taxon>Archaea</taxon>
        <taxon>Methanobacteriati</taxon>
        <taxon>Methanobacteriota</taxon>
        <taxon>Stenosarchaea group</taxon>
        <taxon>Methanomicrobia</taxon>
        <taxon>Methanomicrobiales</taxon>
        <taxon>Methanomicrobiaceae</taxon>
        <taxon>Methanoculleus</taxon>
    </lineage>
</organism>
<evidence type="ECO:0000313" key="3">
    <source>
        <dbReference type="Proteomes" id="UP000069850"/>
    </source>
</evidence>
<feature type="region of interest" description="Disordered" evidence="1">
    <location>
        <begin position="1"/>
        <end position="35"/>
    </location>
</feature>